<proteinExistence type="predicted"/>
<keyword evidence="2" id="KW-0472">Membrane</keyword>
<reference evidence="3" key="1">
    <citation type="journal article" date="2023" name="G3 (Bethesda)">
        <title>Whole genome assembly and annotation of the endangered Caribbean coral Acropora cervicornis.</title>
        <authorList>
            <person name="Selwyn J.D."/>
            <person name="Vollmer S.V."/>
        </authorList>
    </citation>
    <scope>NUCLEOTIDE SEQUENCE</scope>
    <source>
        <strain evidence="3">K2</strain>
    </source>
</reference>
<protein>
    <submittedName>
        <fullName evidence="3">Uncharacterized protein</fullName>
    </submittedName>
</protein>
<evidence type="ECO:0000313" key="4">
    <source>
        <dbReference type="Proteomes" id="UP001249851"/>
    </source>
</evidence>
<keyword evidence="2" id="KW-1133">Transmembrane helix</keyword>
<name>A0AAD9R765_ACRCE</name>
<sequence>MKSASENGWDAYKRPKISLNCTIRRAKLKYYCGKLNENISDPKTAWKMLNDLTGKKSTATEIDEILTWSNVTLNSAQEAVANHFNFHFTQISPNQTNLTSNLPTSSIKAENYLKKRAVFLPAVAPAAAVIGGGAIGGIGRFLYEKEDINGKCEILEEESEKLQSRLNELMTELEEKEPVFDMRKEQIESKVRITGKVSEEI</sequence>
<evidence type="ECO:0000256" key="2">
    <source>
        <dbReference type="SAM" id="Phobius"/>
    </source>
</evidence>
<organism evidence="3 4">
    <name type="scientific">Acropora cervicornis</name>
    <name type="common">Staghorn coral</name>
    <dbReference type="NCBI Taxonomy" id="6130"/>
    <lineage>
        <taxon>Eukaryota</taxon>
        <taxon>Metazoa</taxon>
        <taxon>Cnidaria</taxon>
        <taxon>Anthozoa</taxon>
        <taxon>Hexacorallia</taxon>
        <taxon>Scleractinia</taxon>
        <taxon>Astrocoeniina</taxon>
        <taxon>Acroporidae</taxon>
        <taxon>Acropora</taxon>
    </lineage>
</organism>
<accession>A0AAD9R765</accession>
<feature type="transmembrane region" description="Helical" evidence="2">
    <location>
        <begin position="118"/>
        <end position="143"/>
    </location>
</feature>
<keyword evidence="4" id="KW-1185">Reference proteome</keyword>
<reference evidence="3" key="2">
    <citation type="journal article" date="2023" name="Science">
        <title>Genomic signatures of disease resistance in endangered staghorn corals.</title>
        <authorList>
            <person name="Vollmer S.V."/>
            <person name="Selwyn J.D."/>
            <person name="Despard B.A."/>
            <person name="Roesel C.L."/>
        </authorList>
    </citation>
    <scope>NUCLEOTIDE SEQUENCE</scope>
    <source>
        <strain evidence="3">K2</strain>
    </source>
</reference>
<evidence type="ECO:0000256" key="1">
    <source>
        <dbReference type="SAM" id="Coils"/>
    </source>
</evidence>
<comment type="caution">
    <text evidence="3">The sequence shown here is derived from an EMBL/GenBank/DDBJ whole genome shotgun (WGS) entry which is preliminary data.</text>
</comment>
<dbReference type="AlphaFoldDB" id="A0AAD9R765"/>
<evidence type="ECO:0000313" key="3">
    <source>
        <dbReference type="EMBL" id="KAK2574387.1"/>
    </source>
</evidence>
<dbReference type="Proteomes" id="UP001249851">
    <property type="component" value="Unassembled WGS sequence"/>
</dbReference>
<feature type="coiled-coil region" evidence="1">
    <location>
        <begin position="145"/>
        <end position="176"/>
    </location>
</feature>
<dbReference type="EMBL" id="JARQWQ010000001">
    <property type="protein sequence ID" value="KAK2574387.1"/>
    <property type="molecule type" value="Genomic_DNA"/>
</dbReference>
<keyword evidence="1" id="KW-0175">Coiled coil</keyword>
<gene>
    <name evidence="3" type="ORF">P5673_000546</name>
</gene>
<keyword evidence="2" id="KW-0812">Transmembrane</keyword>